<evidence type="ECO:0000259" key="3">
    <source>
        <dbReference type="Pfam" id="PF07859"/>
    </source>
</evidence>
<feature type="compositionally biased region" description="Polar residues" evidence="2">
    <location>
        <begin position="602"/>
        <end position="614"/>
    </location>
</feature>
<dbReference type="InterPro" id="IPR013094">
    <property type="entry name" value="AB_hydrolase_3"/>
</dbReference>
<keyword evidence="5" id="KW-1185">Reference proteome</keyword>
<dbReference type="Gene3D" id="3.40.50.1820">
    <property type="entry name" value="alpha/beta hydrolase"/>
    <property type="match status" value="1"/>
</dbReference>
<proteinExistence type="predicted"/>
<reference evidence="4 5" key="1">
    <citation type="journal article" date="2015" name="Fungal Genet. Biol.">
        <title>Evolution of novel wood decay mechanisms in Agaricales revealed by the genome sequences of Fistulina hepatica and Cylindrobasidium torrendii.</title>
        <authorList>
            <person name="Floudas D."/>
            <person name="Held B.W."/>
            <person name="Riley R."/>
            <person name="Nagy L.G."/>
            <person name="Koehler G."/>
            <person name="Ransdell A.S."/>
            <person name="Younus H."/>
            <person name="Chow J."/>
            <person name="Chiniquy J."/>
            <person name="Lipzen A."/>
            <person name="Tritt A."/>
            <person name="Sun H."/>
            <person name="Haridas S."/>
            <person name="LaButti K."/>
            <person name="Ohm R.A."/>
            <person name="Kues U."/>
            <person name="Blanchette R.A."/>
            <person name="Grigoriev I.V."/>
            <person name="Minto R.E."/>
            <person name="Hibbett D.S."/>
        </authorList>
    </citation>
    <scope>NUCLEOTIDE SEQUENCE [LARGE SCALE GENOMIC DNA]</scope>
    <source>
        <strain evidence="4 5">FP15055 ss-10</strain>
    </source>
</reference>
<sequence>MGNVVLGTLVKHYIARNKAKHAVQLRRDELMYDEVFNIVKRFMDMSTQNYKAWSSRTPPGTSNLPLCPAFLNTRTPAPPSVLVVRVLVPMSTCDEAAKLLIKVLGGEEHTRRVVGGVKWWTVRGVEGVDAQWIATKRDWNDAKKRYEEQSDTPDQSDPAANGSYNENLDEMRCILYFHGGGYFFGSVDQERYSIQRFARKIHGRVFAVNYRLAPQYPFPCALQDALASYLYLISPPEGAKHRAVNPAHIIISGDSAGGGLSLALLQIIRDLGLPAPAGGVLISPWCDLTHSFPSVHTNTATDVIPSVGLSLYKPSPLWPPPPEEMTQRVHASLRSRIRETLKLDHHAPHDKDIHPVGKVPTTSQETELPVNVGKTVSVPGLNDSDYAPLSMTTESGETLTIKGQVHVYTTNRLLAHPLISPAMSYLGGLPPLHIIAGDKEVLRDEIIYTAHMAANPQKYPIRDDKIREMYPPLRDIESKAFNPTAVHLQVYDDTAHILPILFAFTTPAKFCFRAIAAFSRHVTGMKPNLQSPASTLFSEGTPSSSRRPSEQKIEPVITEAPKTMTDLEQQASPTISSQPAPSVASTSAGRRRSSLQKSLSKTFSTLQRRASLSVASERMLKPDSAADGGPSRSKKASPAASEAPAVLYAGDAVVYTNGDGDWDGRMIRERVSTKGVIRALEPESELDAMKVPTNVVGTISELAMRRFINGSASHSKKYAGRVREIERHRASNLKKAEKGVIKNMSVLESSIKAKEDDRKDGKGGEGSNVREGLIPSTGSWSWAWVLDGSEKPPPSSIVSRRDTAEAMELAKIADLGVFELDHRVTGNNLWQILVNFLTVNNGDKDGDLPAENSGLLRANGADEDGTLSGGEEKTSPRKSFFSKKAKSSGCVLSKRPPDTQSAVPA</sequence>
<dbReference type="AlphaFoldDB" id="A0A0D7BC57"/>
<dbReference type="PANTHER" id="PTHR48081">
    <property type="entry name" value="AB HYDROLASE SUPERFAMILY PROTEIN C4A8.06C"/>
    <property type="match status" value="1"/>
</dbReference>
<feature type="region of interest" description="Disordered" evidence="2">
    <location>
        <begin position="347"/>
        <end position="367"/>
    </location>
</feature>
<evidence type="ECO:0000313" key="5">
    <source>
        <dbReference type="Proteomes" id="UP000054007"/>
    </source>
</evidence>
<dbReference type="Pfam" id="PF07859">
    <property type="entry name" value="Abhydrolase_3"/>
    <property type="match status" value="1"/>
</dbReference>
<feature type="region of interest" description="Disordered" evidence="2">
    <location>
        <begin position="529"/>
        <end position="642"/>
    </location>
</feature>
<keyword evidence="1 4" id="KW-0378">Hydrolase</keyword>
<feature type="compositionally biased region" description="Basic and acidic residues" evidence="2">
    <location>
        <begin position="752"/>
        <end position="763"/>
    </location>
</feature>
<dbReference type="OrthoDB" id="1662883at2759"/>
<evidence type="ECO:0000256" key="2">
    <source>
        <dbReference type="SAM" id="MobiDB-lite"/>
    </source>
</evidence>
<gene>
    <name evidence="4" type="ORF">CYLTODRAFT_453891</name>
</gene>
<feature type="compositionally biased region" description="Polar residues" evidence="2">
    <location>
        <begin position="529"/>
        <end position="546"/>
    </location>
</feature>
<accession>A0A0D7BC57</accession>
<dbReference type="Proteomes" id="UP000054007">
    <property type="component" value="Unassembled WGS sequence"/>
</dbReference>
<dbReference type="InterPro" id="IPR029058">
    <property type="entry name" value="AB_hydrolase_fold"/>
</dbReference>
<protein>
    <submittedName>
        <fullName evidence="4">Alpha/beta-hydrolase</fullName>
    </submittedName>
</protein>
<dbReference type="PANTHER" id="PTHR48081:SF5">
    <property type="entry name" value="ALPHA_BETA HYDROLASE FOLD-3 DOMAIN-CONTAINING PROTEIN"/>
    <property type="match status" value="1"/>
</dbReference>
<dbReference type="InterPro" id="IPR050300">
    <property type="entry name" value="GDXG_lipolytic_enzyme"/>
</dbReference>
<feature type="domain" description="Alpha/beta hydrolase fold-3" evidence="3">
    <location>
        <begin position="174"/>
        <end position="298"/>
    </location>
</feature>
<dbReference type="SUPFAM" id="SSF53474">
    <property type="entry name" value="alpha/beta-Hydrolases"/>
    <property type="match status" value="1"/>
</dbReference>
<organism evidence="4 5">
    <name type="scientific">Cylindrobasidium torrendii FP15055 ss-10</name>
    <dbReference type="NCBI Taxonomy" id="1314674"/>
    <lineage>
        <taxon>Eukaryota</taxon>
        <taxon>Fungi</taxon>
        <taxon>Dikarya</taxon>
        <taxon>Basidiomycota</taxon>
        <taxon>Agaricomycotina</taxon>
        <taxon>Agaricomycetes</taxon>
        <taxon>Agaricomycetidae</taxon>
        <taxon>Agaricales</taxon>
        <taxon>Marasmiineae</taxon>
        <taxon>Physalacriaceae</taxon>
        <taxon>Cylindrobasidium</taxon>
    </lineage>
</organism>
<feature type="compositionally biased region" description="Polar residues" evidence="2">
    <location>
        <begin position="566"/>
        <end position="588"/>
    </location>
</feature>
<feature type="region of interest" description="Disordered" evidence="2">
    <location>
        <begin position="848"/>
        <end position="905"/>
    </location>
</feature>
<feature type="region of interest" description="Disordered" evidence="2">
    <location>
        <begin position="752"/>
        <end position="774"/>
    </location>
</feature>
<name>A0A0D7BC57_9AGAR</name>
<dbReference type="STRING" id="1314674.A0A0D7BC57"/>
<evidence type="ECO:0000256" key="1">
    <source>
        <dbReference type="ARBA" id="ARBA00022801"/>
    </source>
</evidence>
<evidence type="ECO:0000313" key="4">
    <source>
        <dbReference type="EMBL" id="KIY68103.1"/>
    </source>
</evidence>
<dbReference type="EMBL" id="KN880510">
    <property type="protein sequence ID" value="KIY68103.1"/>
    <property type="molecule type" value="Genomic_DNA"/>
</dbReference>
<dbReference type="GO" id="GO:0016787">
    <property type="term" value="F:hydrolase activity"/>
    <property type="evidence" value="ECO:0007669"/>
    <property type="project" value="UniProtKB-KW"/>
</dbReference>